<evidence type="ECO:0000256" key="4">
    <source>
        <dbReference type="ARBA" id="ARBA00022552"/>
    </source>
</evidence>
<dbReference type="EC" id="2.1.1.192" evidence="12"/>
<evidence type="ECO:0000256" key="11">
    <source>
        <dbReference type="ARBA" id="ARBA00023014"/>
    </source>
</evidence>
<evidence type="ECO:0000256" key="9">
    <source>
        <dbReference type="ARBA" id="ARBA00022723"/>
    </source>
</evidence>
<feature type="binding site" evidence="12">
    <location>
        <position position="211"/>
    </location>
    <ligand>
        <name>S-adenosyl-L-methionine</name>
        <dbReference type="ChEBI" id="CHEBI:59789"/>
    </ligand>
</feature>
<feature type="active site" description="S-methylcysteine intermediate" evidence="12">
    <location>
        <position position="353"/>
    </location>
</feature>
<keyword evidence="4 12" id="KW-0698">rRNA processing</keyword>
<dbReference type="SFLD" id="SFLDG01062">
    <property type="entry name" value="methyltransferase_(Class_A)"/>
    <property type="match status" value="1"/>
</dbReference>
<evidence type="ECO:0000256" key="5">
    <source>
        <dbReference type="ARBA" id="ARBA00022603"/>
    </source>
</evidence>
<dbReference type="RefSeq" id="WP_012875344.1">
    <property type="nucleotide sequence ID" value="NC_013525.1"/>
</dbReference>
<dbReference type="InterPro" id="IPR040072">
    <property type="entry name" value="Methyltransferase_A"/>
</dbReference>
<dbReference type="GO" id="GO:0005737">
    <property type="term" value="C:cytoplasm"/>
    <property type="evidence" value="ECO:0007669"/>
    <property type="project" value="UniProtKB-SubCell"/>
</dbReference>
<comment type="similarity">
    <text evidence="12">Belongs to the radical SAM superfamily. RlmN family.</text>
</comment>
<comment type="subcellular location">
    <subcellularLocation>
        <location evidence="1 12">Cytoplasm</location>
    </subcellularLocation>
</comment>
<dbReference type="HOGENOM" id="CLU_029101_0_1_0"/>
<dbReference type="GO" id="GO:0030488">
    <property type="term" value="P:tRNA methylation"/>
    <property type="evidence" value="ECO:0007669"/>
    <property type="project" value="UniProtKB-UniRule"/>
</dbReference>
<feature type="binding site" evidence="12">
    <location>
        <begin position="179"/>
        <end position="180"/>
    </location>
    <ligand>
        <name>S-adenosyl-L-methionine</name>
        <dbReference type="ChEBI" id="CHEBI:59789"/>
    </ligand>
</feature>
<feature type="binding site" evidence="12">
    <location>
        <position position="310"/>
    </location>
    <ligand>
        <name>S-adenosyl-L-methionine</name>
        <dbReference type="ChEBI" id="CHEBI:59789"/>
    </ligand>
</feature>
<dbReference type="InterPro" id="IPR007197">
    <property type="entry name" value="rSAM"/>
</dbReference>
<comment type="function">
    <text evidence="12">Specifically methylates position 2 of adenine 2503 in 23S rRNA and position 2 of adenine 37 in tRNAs.</text>
</comment>
<reference evidence="15" key="1">
    <citation type="journal article" date="2010" name="Stand. Genomic Sci.">
        <title>Complete genome sequence of 'Thermobaculum terrenum' type strain (YNP1).</title>
        <authorList>
            <person name="Kiss H."/>
            <person name="Cleland D."/>
            <person name="Lapidus A."/>
            <person name="Lucas S."/>
            <person name="Glavina Del Rio T."/>
            <person name="Nolan M."/>
            <person name="Tice H."/>
            <person name="Han C."/>
            <person name="Goodwin L."/>
            <person name="Pitluck S."/>
            <person name="Liolios K."/>
            <person name="Ivanova N."/>
            <person name="Mavromatis K."/>
            <person name="Ovchinnikova G."/>
            <person name="Pati A."/>
            <person name="Chen A."/>
            <person name="Palaniappan K."/>
            <person name="Land M."/>
            <person name="Hauser L."/>
            <person name="Chang Y."/>
            <person name="Jeffries C."/>
            <person name="Lu M."/>
            <person name="Brettin T."/>
            <person name="Detter J."/>
            <person name="Goker M."/>
            <person name="Tindall B."/>
            <person name="Beck B."/>
            <person name="McDermott T."/>
            <person name="Woyke T."/>
            <person name="Bristow J."/>
            <person name="Eisen J."/>
            <person name="Markowitz V."/>
            <person name="Hugenholtz P."/>
            <person name="Kyrpides N."/>
            <person name="Klenk H."/>
            <person name="Cheng J."/>
        </authorList>
    </citation>
    <scope>NUCLEOTIDE SEQUENCE [LARGE SCALE GENOMIC DNA]</scope>
    <source>
        <strain evidence="15">ATCC BAA-798 / YNP1</strain>
    </source>
</reference>
<evidence type="ECO:0000256" key="8">
    <source>
        <dbReference type="ARBA" id="ARBA00022694"/>
    </source>
</evidence>
<dbReference type="Gene3D" id="1.10.150.530">
    <property type="match status" value="1"/>
</dbReference>
<dbReference type="KEGG" id="ttr:Tter_1403"/>
<evidence type="ECO:0000256" key="3">
    <source>
        <dbReference type="ARBA" id="ARBA00022490"/>
    </source>
</evidence>
<comment type="catalytic activity">
    <reaction evidence="12">
        <text>adenosine(37) in tRNA + 2 reduced [2Fe-2S]-[ferredoxin] + 2 S-adenosyl-L-methionine = 2-methyladenosine(37) in tRNA + 5'-deoxyadenosine + L-methionine + 2 oxidized [2Fe-2S]-[ferredoxin] + S-adenosyl-L-homocysteine</text>
        <dbReference type="Rhea" id="RHEA:43332"/>
        <dbReference type="Rhea" id="RHEA-COMP:10000"/>
        <dbReference type="Rhea" id="RHEA-COMP:10001"/>
        <dbReference type="Rhea" id="RHEA-COMP:10162"/>
        <dbReference type="Rhea" id="RHEA-COMP:10485"/>
        <dbReference type="ChEBI" id="CHEBI:17319"/>
        <dbReference type="ChEBI" id="CHEBI:33737"/>
        <dbReference type="ChEBI" id="CHEBI:33738"/>
        <dbReference type="ChEBI" id="CHEBI:57844"/>
        <dbReference type="ChEBI" id="CHEBI:57856"/>
        <dbReference type="ChEBI" id="CHEBI:59789"/>
        <dbReference type="ChEBI" id="CHEBI:74411"/>
        <dbReference type="ChEBI" id="CHEBI:74497"/>
        <dbReference type="EC" id="2.1.1.192"/>
    </reaction>
</comment>
<feature type="active site" description="Proton acceptor" evidence="12">
    <location>
        <position position="108"/>
    </location>
</feature>
<dbReference type="GO" id="GO:0019843">
    <property type="term" value="F:rRNA binding"/>
    <property type="evidence" value="ECO:0007669"/>
    <property type="project" value="UniProtKB-UniRule"/>
</dbReference>
<feature type="binding site" evidence="12">
    <location>
        <begin position="234"/>
        <end position="236"/>
    </location>
    <ligand>
        <name>S-adenosyl-L-methionine</name>
        <dbReference type="ChEBI" id="CHEBI:59789"/>
    </ligand>
</feature>
<accession>D1CBZ4</accession>
<dbReference type="GO" id="GO:0000049">
    <property type="term" value="F:tRNA binding"/>
    <property type="evidence" value="ECO:0007669"/>
    <property type="project" value="UniProtKB-UniRule"/>
</dbReference>
<dbReference type="EMBL" id="CP001825">
    <property type="protein sequence ID" value="ACZ42309.1"/>
    <property type="molecule type" value="Genomic_DNA"/>
</dbReference>
<dbReference type="NCBIfam" id="TIGR00048">
    <property type="entry name" value="rRNA_mod_RlmN"/>
    <property type="match status" value="1"/>
</dbReference>
<keyword evidence="11 12" id="KW-0411">Iron-sulfur</keyword>
<name>D1CBZ4_THET1</name>
<comment type="caution">
    <text evidence="12">Lacks conserved residue(s) required for the propagation of feature annotation.</text>
</comment>
<keyword evidence="15" id="KW-1185">Reference proteome</keyword>
<evidence type="ECO:0000256" key="12">
    <source>
        <dbReference type="HAMAP-Rule" id="MF_01849"/>
    </source>
</evidence>
<feature type="binding site" evidence="12">
    <location>
        <position position="129"/>
    </location>
    <ligand>
        <name>[4Fe-4S] cluster</name>
        <dbReference type="ChEBI" id="CHEBI:49883"/>
        <note>4Fe-4S-S-AdoMet</note>
    </ligand>
</feature>
<evidence type="ECO:0000256" key="1">
    <source>
        <dbReference type="ARBA" id="ARBA00004496"/>
    </source>
</evidence>
<dbReference type="SUPFAM" id="SSF102114">
    <property type="entry name" value="Radical SAM enzymes"/>
    <property type="match status" value="1"/>
</dbReference>
<keyword evidence="3 12" id="KW-0963">Cytoplasm</keyword>
<dbReference type="PIRSF" id="PIRSF006004">
    <property type="entry name" value="CHP00048"/>
    <property type="match status" value="1"/>
</dbReference>
<dbReference type="PANTHER" id="PTHR30544">
    <property type="entry name" value="23S RRNA METHYLTRANSFERASE"/>
    <property type="match status" value="1"/>
</dbReference>
<dbReference type="eggNOG" id="COG0820">
    <property type="taxonomic scope" value="Bacteria"/>
</dbReference>
<comment type="cofactor">
    <cofactor evidence="12">
        <name>[4Fe-4S] cluster</name>
        <dbReference type="ChEBI" id="CHEBI:49883"/>
    </cofactor>
    <text evidence="12">Binds 1 [4Fe-4S] cluster. The cluster is coordinated with 3 cysteines and an exchangeable S-adenosyl-L-methionine.</text>
</comment>
<feature type="domain" description="Radical SAM core" evidence="13">
    <location>
        <begin position="115"/>
        <end position="348"/>
    </location>
</feature>
<dbReference type="GO" id="GO:0046872">
    <property type="term" value="F:metal ion binding"/>
    <property type="evidence" value="ECO:0007669"/>
    <property type="project" value="UniProtKB-KW"/>
</dbReference>
<dbReference type="AlphaFoldDB" id="D1CBZ4"/>
<dbReference type="HAMAP" id="MF_01849">
    <property type="entry name" value="RNA_methyltr_RlmN"/>
    <property type="match status" value="1"/>
</dbReference>
<dbReference type="InterPro" id="IPR004383">
    <property type="entry name" value="rRNA_lsu_MTrfase_RlmN/Cfr"/>
</dbReference>
<keyword evidence="7 12" id="KW-0949">S-adenosyl-L-methionine</keyword>
<dbReference type="SFLD" id="SFLDF00275">
    <property type="entry name" value="adenosine_C2_methyltransferase"/>
    <property type="match status" value="1"/>
</dbReference>
<dbReference type="Pfam" id="PF21016">
    <property type="entry name" value="RlmN_N"/>
    <property type="match status" value="1"/>
</dbReference>
<dbReference type="GO" id="GO:0070040">
    <property type="term" value="F:rRNA (adenine(2503)-C2-)-methyltransferase activity"/>
    <property type="evidence" value="ECO:0007669"/>
    <property type="project" value="UniProtKB-UniRule"/>
</dbReference>
<keyword evidence="2 12" id="KW-0004">4Fe-4S</keyword>
<dbReference type="InterPro" id="IPR027492">
    <property type="entry name" value="RNA_MTrfase_RlmN"/>
</dbReference>
<dbReference type="STRING" id="525904.Tter_1403"/>
<evidence type="ECO:0000256" key="7">
    <source>
        <dbReference type="ARBA" id="ARBA00022691"/>
    </source>
</evidence>
<dbReference type="GO" id="GO:0002935">
    <property type="term" value="F:tRNA (adenine(37)-C2)-methyltransferase activity"/>
    <property type="evidence" value="ECO:0007669"/>
    <property type="project" value="UniProtKB-UniRule"/>
</dbReference>
<evidence type="ECO:0000313" key="15">
    <source>
        <dbReference type="Proteomes" id="UP000000323"/>
    </source>
</evidence>
<keyword evidence="12" id="KW-1015">Disulfide bond</keyword>
<dbReference type="GO" id="GO:0070475">
    <property type="term" value="P:rRNA base methylation"/>
    <property type="evidence" value="ECO:0007669"/>
    <property type="project" value="UniProtKB-UniRule"/>
</dbReference>
<evidence type="ECO:0000256" key="6">
    <source>
        <dbReference type="ARBA" id="ARBA00022679"/>
    </source>
</evidence>
<gene>
    <name evidence="12" type="primary">rlmN</name>
    <name evidence="14" type="ordered locus">Tter_1403</name>
</gene>
<feature type="binding site" evidence="12">
    <location>
        <position position="136"/>
    </location>
    <ligand>
        <name>[4Fe-4S] cluster</name>
        <dbReference type="ChEBI" id="CHEBI:49883"/>
        <note>4Fe-4S-S-AdoMet</note>
    </ligand>
</feature>
<keyword evidence="9 12" id="KW-0479">Metal-binding</keyword>
<keyword evidence="10 12" id="KW-0408">Iron</keyword>
<keyword evidence="6 12" id="KW-0808">Transferase</keyword>
<dbReference type="PROSITE" id="PS51918">
    <property type="entry name" value="RADICAL_SAM"/>
    <property type="match status" value="1"/>
</dbReference>
<keyword evidence="8 12" id="KW-0819">tRNA processing</keyword>
<dbReference type="SFLD" id="SFLDS00029">
    <property type="entry name" value="Radical_SAM"/>
    <property type="match status" value="1"/>
</dbReference>
<evidence type="ECO:0000256" key="10">
    <source>
        <dbReference type="ARBA" id="ARBA00023004"/>
    </source>
</evidence>
<dbReference type="InterPro" id="IPR058240">
    <property type="entry name" value="rSAM_sf"/>
</dbReference>
<dbReference type="InterPro" id="IPR048641">
    <property type="entry name" value="RlmN_N"/>
</dbReference>
<keyword evidence="5 12" id="KW-0489">Methyltransferase</keyword>
<dbReference type="Proteomes" id="UP000000323">
    <property type="component" value="Chromosome 1"/>
</dbReference>
<evidence type="ECO:0000313" key="14">
    <source>
        <dbReference type="EMBL" id="ACZ42309.1"/>
    </source>
</evidence>
<organism evidence="14 15">
    <name type="scientific">Thermobaculum terrenum (strain ATCC BAA-798 / CCMEE 7001 / YNP1)</name>
    <dbReference type="NCBI Taxonomy" id="525904"/>
    <lineage>
        <taxon>Bacteria</taxon>
        <taxon>Bacillati</taxon>
        <taxon>Chloroflexota</taxon>
        <taxon>Chloroflexia</taxon>
        <taxon>Candidatus Thermobaculales</taxon>
        <taxon>Candidatus Thermobaculaceae</taxon>
        <taxon>Thermobaculum</taxon>
    </lineage>
</organism>
<dbReference type="PANTHER" id="PTHR30544:SF5">
    <property type="entry name" value="RADICAL SAM CORE DOMAIN-CONTAINING PROTEIN"/>
    <property type="match status" value="1"/>
</dbReference>
<dbReference type="InterPro" id="IPR013785">
    <property type="entry name" value="Aldolase_TIM"/>
</dbReference>
<evidence type="ECO:0000256" key="2">
    <source>
        <dbReference type="ARBA" id="ARBA00022485"/>
    </source>
</evidence>
<feature type="binding site" evidence="12">
    <location>
        <position position="133"/>
    </location>
    <ligand>
        <name>[4Fe-4S] cluster</name>
        <dbReference type="ChEBI" id="CHEBI:49883"/>
        <note>4Fe-4S-S-AdoMet</note>
    </ligand>
</feature>
<protein>
    <recommendedName>
        <fullName evidence="12">Probable dual-specificity RNA methyltransferase RlmN</fullName>
        <ecNumber evidence="12">2.1.1.192</ecNumber>
    </recommendedName>
    <alternativeName>
        <fullName evidence="12">23S rRNA (adenine(2503)-C(2))-methyltransferase</fullName>
    </alternativeName>
    <alternativeName>
        <fullName evidence="12">23S rRNA m2A2503 methyltransferase</fullName>
    </alternativeName>
    <alternativeName>
        <fullName evidence="12">Ribosomal RNA large subunit methyltransferase N</fullName>
    </alternativeName>
    <alternativeName>
        <fullName evidence="12">tRNA (adenine(37)-C(2))-methyltransferase</fullName>
    </alternativeName>
    <alternativeName>
        <fullName evidence="12">tRNA m2A37 methyltransferase</fullName>
    </alternativeName>
</protein>
<dbReference type="Pfam" id="PF04055">
    <property type="entry name" value="Radical_SAM"/>
    <property type="match status" value="1"/>
</dbReference>
<dbReference type="FunFam" id="3.20.20.70:FF:000014">
    <property type="entry name" value="Probable dual-specificity RNA methyltransferase RlmN"/>
    <property type="match status" value="1"/>
</dbReference>
<dbReference type="CDD" id="cd01335">
    <property type="entry name" value="Radical_SAM"/>
    <property type="match status" value="1"/>
</dbReference>
<comment type="catalytic activity">
    <reaction evidence="12">
        <text>adenosine(2503) in 23S rRNA + 2 reduced [2Fe-2S]-[ferredoxin] + 2 S-adenosyl-L-methionine = 2-methyladenosine(2503) in 23S rRNA + 5'-deoxyadenosine + L-methionine + 2 oxidized [2Fe-2S]-[ferredoxin] + S-adenosyl-L-homocysteine</text>
        <dbReference type="Rhea" id="RHEA:42916"/>
        <dbReference type="Rhea" id="RHEA-COMP:10000"/>
        <dbReference type="Rhea" id="RHEA-COMP:10001"/>
        <dbReference type="Rhea" id="RHEA-COMP:10152"/>
        <dbReference type="Rhea" id="RHEA-COMP:10282"/>
        <dbReference type="ChEBI" id="CHEBI:17319"/>
        <dbReference type="ChEBI" id="CHEBI:33737"/>
        <dbReference type="ChEBI" id="CHEBI:33738"/>
        <dbReference type="ChEBI" id="CHEBI:57844"/>
        <dbReference type="ChEBI" id="CHEBI:57856"/>
        <dbReference type="ChEBI" id="CHEBI:59789"/>
        <dbReference type="ChEBI" id="CHEBI:74411"/>
        <dbReference type="ChEBI" id="CHEBI:74497"/>
        <dbReference type="EC" id="2.1.1.192"/>
    </reaction>
</comment>
<dbReference type="GO" id="GO:0051539">
    <property type="term" value="F:4 iron, 4 sulfur cluster binding"/>
    <property type="evidence" value="ECO:0007669"/>
    <property type="project" value="UniProtKB-UniRule"/>
</dbReference>
<comment type="miscellaneous">
    <text evidence="12">Reaction proceeds by a ping-pong mechanism involving intermediate methylation of a conserved cysteine residue.</text>
</comment>
<dbReference type="Gene3D" id="3.20.20.70">
    <property type="entry name" value="Aldolase class I"/>
    <property type="match status" value="1"/>
</dbReference>
<sequence length="371" mass="41621">MSMHSALGIAKNKNHKPAKSLLDLSLQELREWIRLRDYPEYRAVQVWQAIYRQLEVDPEKMTSLPKALREVLSAEFPFPNITPVRTFVADGGDTEKVLFQLEDGNAIESVLMEYMDGRATVCVSSQAGCAIGCTFCATGLGGFYRNLSAGEIVYQILYFSKKLRDKGKRLTNIVYMGMGEPLANLDAVWRSVENLHEPTGMNFSARRITISTAGLVHQIDRFPPTDLQVNLAISLHAPNDDLRTSIMPINRRWPISELIASAKRYVERTHRRITFEYVLIAGCNSSKEHARDLSNLLRGLLCHVNLIPLNRVPGSPFEPPSTEEVNTFRDILLSAGIPCTVRLERGADILAACGQLRMEHSLHDAAIPRHI</sequence>
<proteinExistence type="inferred from homology"/>
<evidence type="ECO:0000259" key="13">
    <source>
        <dbReference type="PROSITE" id="PS51918"/>
    </source>
</evidence>